<keyword evidence="9" id="KW-1185">Reference proteome</keyword>
<evidence type="ECO:0000256" key="5">
    <source>
        <dbReference type="ARBA" id="ARBA00023242"/>
    </source>
</evidence>
<dbReference type="GO" id="GO:0005634">
    <property type="term" value="C:nucleus"/>
    <property type="evidence" value="ECO:0007669"/>
    <property type="project" value="UniProtKB-SubCell"/>
</dbReference>
<dbReference type="Gene3D" id="6.10.250.2430">
    <property type="match status" value="1"/>
</dbReference>
<evidence type="ECO:0000256" key="3">
    <source>
        <dbReference type="ARBA" id="ARBA00023125"/>
    </source>
</evidence>
<dbReference type="InterPro" id="IPR001289">
    <property type="entry name" value="NFYA"/>
</dbReference>
<sequence>MTMHTVIFKQHQGVAHGGLPAVPARWSGLGSQPPPAAYGEAFTLQSKLASLELSPGRTQFNAANEDQQGLGKGNATQYFTLFSGNYKSAENGEKTPPETAANRDYGGHLDLGFGQPLICGKYPHAEQYYGMYSTYGTQITGRMMLPLSMATDGGPIYVNAKQYHGIIRRRKKRAEAELENRLIKLRKPYLHLSRHLHAMRRPRGRGGRFLNMKGSNGSTEKSSPKKGAQEKQMPKPTGSQMSSEVVQSDGIRSTSPGSEVNSDNLFSRGTANLHPFEFNHLYPSFQHFPDEGNTGISTYLKV</sequence>
<comment type="subunit">
    <text evidence="6">Heterotrimer.</text>
</comment>
<evidence type="ECO:0000313" key="8">
    <source>
        <dbReference type="EMBL" id="PIM98134.1"/>
    </source>
</evidence>
<comment type="caution">
    <text evidence="8">The sequence shown here is derived from an EMBL/GenBank/DDBJ whole genome shotgun (WGS) entry which is preliminary data.</text>
</comment>
<dbReference type="PANTHER" id="PTHR12632">
    <property type="entry name" value="TRANSCRIPTION FACTOR NF-Y ALPHA-RELATED"/>
    <property type="match status" value="1"/>
</dbReference>
<dbReference type="STRING" id="429701.A0A2G9FZ17"/>
<dbReference type="EMBL" id="NKXS01008726">
    <property type="protein sequence ID" value="PIM98134.1"/>
    <property type="molecule type" value="Genomic_DNA"/>
</dbReference>
<feature type="compositionally biased region" description="Basic residues" evidence="7">
    <location>
        <begin position="194"/>
        <end position="206"/>
    </location>
</feature>
<feature type="region of interest" description="Disordered" evidence="7">
    <location>
        <begin position="194"/>
        <end position="266"/>
    </location>
</feature>
<organism evidence="8 9">
    <name type="scientific">Handroanthus impetiginosus</name>
    <dbReference type="NCBI Taxonomy" id="429701"/>
    <lineage>
        <taxon>Eukaryota</taxon>
        <taxon>Viridiplantae</taxon>
        <taxon>Streptophyta</taxon>
        <taxon>Embryophyta</taxon>
        <taxon>Tracheophyta</taxon>
        <taxon>Spermatophyta</taxon>
        <taxon>Magnoliopsida</taxon>
        <taxon>eudicotyledons</taxon>
        <taxon>Gunneridae</taxon>
        <taxon>Pentapetalae</taxon>
        <taxon>asterids</taxon>
        <taxon>lamiids</taxon>
        <taxon>Lamiales</taxon>
        <taxon>Bignoniaceae</taxon>
        <taxon>Crescentiina</taxon>
        <taxon>Tabebuia alliance</taxon>
        <taxon>Handroanthus</taxon>
    </lineage>
</organism>
<evidence type="ECO:0000256" key="7">
    <source>
        <dbReference type="SAM" id="MobiDB-lite"/>
    </source>
</evidence>
<keyword evidence="4 6" id="KW-0804">Transcription</keyword>
<dbReference type="GO" id="GO:0003700">
    <property type="term" value="F:DNA-binding transcription factor activity"/>
    <property type="evidence" value="ECO:0007669"/>
    <property type="project" value="UniProtKB-UniRule"/>
</dbReference>
<dbReference type="SMART" id="SM00521">
    <property type="entry name" value="CBF"/>
    <property type="match status" value="1"/>
</dbReference>
<evidence type="ECO:0000256" key="1">
    <source>
        <dbReference type="ARBA" id="ARBA00004123"/>
    </source>
</evidence>
<dbReference type="PROSITE" id="PS51152">
    <property type="entry name" value="NFYA_HAP2_2"/>
    <property type="match status" value="1"/>
</dbReference>
<dbReference type="Proteomes" id="UP000231279">
    <property type="component" value="Unassembled WGS sequence"/>
</dbReference>
<keyword evidence="3 6" id="KW-0238">DNA-binding</keyword>
<accession>A0A2G9FZ17</accession>
<gene>
    <name evidence="8" type="ORF">CDL12_29390</name>
</gene>
<protein>
    <recommendedName>
        <fullName evidence="6">Nuclear transcription factor Y subunit</fullName>
    </recommendedName>
</protein>
<reference evidence="9" key="1">
    <citation type="journal article" date="2018" name="Gigascience">
        <title>Genome assembly of the Pink Ipe (Handroanthus impetiginosus, Bignoniaceae), a highly valued, ecologically keystone Neotropical timber forest tree.</title>
        <authorList>
            <person name="Silva-Junior O.B."/>
            <person name="Grattapaglia D."/>
            <person name="Novaes E."/>
            <person name="Collevatti R.G."/>
        </authorList>
    </citation>
    <scope>NUCLEOTIDE SEQUENCE [LARGE SCALE GENOMIC DNA]</scope>
    <source>
        <strain evidence="9">cv. UFG-1</strain>
    </source>
</reference>
<comment type="similarity">
    <text evidence="6">Belongs to the NFYA/HAP2 subunit family.</text>
</comment>
<evidence type="ECO:0000256" key="6">
    <source>
        <dbReference type="RuleBase" id="RU367155"/>
    </source>
</evidence>
<name>A0A2G9FZ17_9LAMI</name>
<keyword evidence="5 6" id="KW-0539">Nucleus</keyword>
<evidence type="ECO:0000256" key="4">
    <source>
        <dbReference type="ARBA" id="ARBA00023163"/>
    </source>
</evidence>
<dbReference type="GO" id="GO:0003677">
    <property type="term" value="F:DNA binding"/>
    <property type="evidence" value="ECO:0007669"/>
    <property type="project" value="UniProtKB-KW"/>
</dbReference>
<comment type="function">
    <text evidence="6">Component of the sequence-specific heterotrimeric transcription factor (NF-Y) which specifically recognizes a 5'-CCAAT-3' box motif found in the promoters of its target genes.</text>
</comment>
<keyword evidence="2 6" id="KW-0805">Transcription regulation</keyword>
<dbReference type="OrthoDB" id="1097733at2759"/>
<feature type="compositionally biased region" description="Polar residues" evidence="7">
    <location>
        <begin position="237"/>
        <end position="266"/>
    </location>
</feature>
<dbReference type="AlphaFoldDB" id="A0A2G9FZ17"/>
<evidence type="ECO:0000256" key="2">
    <source>
        <dbReference type="ARBA" id="ARBA00023015"/>
    </source>
</evidence>
<evidence type="ECO:0000313" key="9">
    <source>
        <dbReference type="Proteomes" id="UP000231279"/>
    </source>
</evidence>
<comment type="subcellular location">
    <subcellularLocation>
        <location evidence="1 6">Nucleus</location>
    </subcellularLocation>
</comment>
<proteinExistence type="inferred from homology"/>
<dbReference type="Pfam" id="PF02045">
    <property type="entry name" value="CBFB_NFYA"/>
    <property type="match status" value="1"/>
</dbReference>
<dbReference type="PRINTS" id="PR00616">
    <property type="entry name" value="CCAATSUBUNTB"/>
</dbReference>